<name>A0ABW3ES18_9ACTN</name>
<dbReference type="RefSeq" id="WP_378299864.1">
    <property type="nucleotide sequence ID" value="NZ_JBHTJA010000033.1"/>
</dbReference>
<organism evidence="4 5">
    <name type="scientific">Actinomadura sediminis</name>
    <dbReference type="NCBI Taxonomy" id="1038904"/>
    <lineage>
        <taxon>Bacteria</taxon>
        <taxon>Bacillati</taxon>
        <taxon>Actinomycetota</taxon>
        <taxon>Actinomycetes</taxon>
        <taxon>Streptosporangiales</taxon>
        <taxon>Thermomonosporaceae</taxon>
        <taxon>Actinomadura</taxon>
    </lineage>
</organism>
<dbReference type="InterPro" id="IPR032710">
    <property type="entry name" value="NTF2-like_dom_sf"/>
</dbReference>
<evidence type="ECO:0000313" key="5">
    <source>
        <dbReference type="Proteomes" id="UP001596972"/>
    </source>
</evidence>
<evidence type="ECO:0000313" key="4">
    <source>
        <dbReference type="EMBL" id="MFD0902252.1"/>
    </source>
</evidence>
<dbReference type="PANTHER" id="PTHR37042:SF4">
    <property type="entry name" value="OUTER MEMBRANE PROTEIN RV1973"/>
    <property type="match status" value="1"/>
</dbReference>
<proteinExistence type="predicted"/>
<accession>A0ABW3ES18</accession>
<dbReference type="Proteomes" id="UP001596972">
    <property type="component" value="Unassembled WGS sequence"/>
</dbReference>
<comment type="subcellular location">
    <subcellularLocation>
        <location evidence="1">Membrane</location>
    </subcellularLocation>
</comment>
<dbReference type="EMBL" id="JBHTJA010000033">
    <property type="protein sequence ID" value="MFD0902252.1"/>
    <property type="molecule type" value="Genomic_DNA"/>
</dbReference>
<evidence type="ECO:0000256" key="3">
    <source>
        <dbReference type="SAM" id="Phobius"/>
    </source>
</evidence>
<evidence type="ECO:0000256" key="2">
    <source>
        <dbReference type="ARBA" id="ARBA00023136"/>
    </source>
</evidence>
<reference evidence="5" key="1">
    <citation type="journal article" date="2019" name="Int. J. Syst. Evol. Microbiol.">
        <title>The Global Catalogue of Microorganisms (GCM) 10K type strain sequencing project: providing services to taxonomists for standard genome sequencing and annotation.</title>
        <authorList>
            <consortium name="The Broad Institute Genomics Platform"/>
            <consortium name="The Broad Institute Genome Sequencing Center for Infectious Disease"/>
            <person name="Wu L."/>
            <person name="Ma J."/>
        </authorList>
    </citation>
    <scope>NUCLEOTIDE SEQUENCE [LARGE SCALE GENOMIC DNA]</scope>
    <source>
        <strain evidence="5">JCM 31202</strain>
    </source>
</reference>
<dbReference type="SUPFAM" id="SSF54427">
    <property type="entry name" value="NTF2-like"/>
    <property type="match status" value="1"/>
</dbReference>
<keyword evidence="5" id="KW-1185">Reference proteome</keyword>
<protein>
    <recommendedName>
        <fullName evidence="6">Mce-associated membrane protein</fullName>
    </recommendedName>
</protein>
<sequence>MSRLGGKGSRTLVVVLSVVVAGLLAGTGWLGHRVWQNDRDADDWAQARQSARQMGVNLLTLDSKTAQQDLDRIVSGSTGDLKDELSSQSKVFLDQLNKTKAQSTVTDVEAAVVSIDDDSAEVMVSLNGTVTNQKVKNGVTRAYRYLMQMTKVDDRWLVSQLEMVP</sequence>
<evidence type="ECO:0000256" key="1">
    <source>
        <dbReference type="ARBA" id="ARBA00004370"/>
    </source>
</evidence>
<keyword evidence="3" id="KW-0812">Transmembrane</keyword>
<dbReference type="PANTHER" id="PTHR37042">
    <property type="entry name" value="OUTER MEMBRANE PROTEIN RV1973"/>
    <property type="match status" value="1"/>
</dbReference>
<gene>
    <name evidence="4" type="ORF">ACFQ11_17780</name>
</gene>
<feature type="transmembrane region" description="Helical" evidence="3">
    <location>
        <begin position="12"/>
        <end position="31"/>
    </location>
</feature>
<keyword evidence="2 3" id="KW-0472">Membrane</keyword>
<keyword evidence="3" id="KW-1133">Transmembrane helix</keyword>
<evidence type="ECO:0008006" key="6">
    <source>
        <dbReference type="Google" id="ProtNLM"/>
    </source>
</evidence>
<comment type="caution">
    <text evidence="4">The sequence shown here is derived from an EMBL/GenBank/DDBJ whole genome shotgun (WGS) entry which is preliminary data.</text>
</comment>